<feature type="domain" description="DUF6570" evidence="4">
    <location>
        <begin position="352"/>
        <end position="476"/>
    </location>
</feature>
<feature type="domain" description="Peptidase C76" evidence="3">
    <location>
        <begin position="9"/>
        <end position="158"/>
    </location>
</feature>
<dbReference type="GO" id="GO:0003824">
    <property type="term" value="F:catalytic activity"/>
    <property type="evidence" value="ECO:0007669"/>
    <property type="project" value="InterPro"/>
</dbReference>
<dbReference type="Proteomes" id="UP000683360">
    <property type="component" value="Unassembled WGS sequence"/>
</dbReference>
<dbReference type="PANTHER" id="PTHR47642">
    <property type="entry name" value="ATP-DEPENDENT DNA HELICASE"/>
    <property type="match status" value="1"/>
</dbReference>
<name>A0A8S3TZA7_MYTED</name>
<reference evidence="5" key="1">
    <citation type="submission" date="2021-03" db="EMBL/GenBank/DDBJ databases">
        <authorList>
            <person name="Bekaert M."/>
        </authorList>
    </citation>
    <scope>NUCLEOTIDE SEQUENCE</scope>
</reference>
<dbReference type="SUPFAM" id="SSF56219">
    <property type="entry name" value="DNase I-like"/>
    <property type="match status" value="1"/>
</dbReference>
<sequence length="1211" mass="138070">MLFIYGEYHQGDQVFGDESRGRQCMTNCVVFSALSQTKPLHLWTSEHLKLILHIGDEMYKYIRQVCGVPHSFLLYNDIPRNFSFQKQKYVLGREVSYGGTLTKKIYYQNDFSMALEFAFNLILSTRNSKYSAILIFCASAISVRKTNNEYYLFDSHSRCRNGLIDPDGACHISKYENLSELCSFLRDLACSLSSSSLEQIEYEMIRVEVKTTVNAGNENFIVFNINVDSHDSGRSFENKSSKEPPTLQVTSSSQVLKKRKQTLSSHTVASKCRKLDNEALTNNLVKKFSLSVLEGPLYVCSSCSQTWFKEGVVRMSSVKSRFELLEKCTSGLKSVNNIEWVCLTCKKYLQSQKIPECSIGNNMKFPPIPAELLGLTNIEQRLISPRLTFMTIRQQPRGGQLCMKGNIVNVPADVNKTIRILPRTLDDAETIYVKLKRKISFKHSIAQEMIRPNRVIDAVKLLTSKTLFKSEGINIDTNWSVPNQSDSCSNETISQSGVNELSNLDSDSWNEEQNHENQPSGNLDTMLNPVGYREYKQVVSIAPGEGNTPLGIFQDYNSEFLAFPSIYCGETRMSNNMRAVPLHYSTISPPSERITLLKSVTKLEEMASTSTNVEADNVIKRYQRRPKVLLCLCLADYASWYDVTYPRKKKSDAADKIDSMKELPEEHDNDCLDDDPQSEDVEHEDQQEDMSSILQDSTNNMLNCNVKEICMSDGGILKRRKTEKILKYVRFNKDHDIEKYYRELIMLFHPWVNEERDIPDSYSLLKQMYTQNSASIEKLKDVYERKRGLIEQVESYNGNQDTFNDNMNTEFMPENLHVENNDRTEGLTLSEKYGCFDPGKPEQYDVGLDIGLTRKQIGDDDCLIKMSDNDYRELVRKLNDEQKRLREGHHTCSDVETLKTRVVETDVGLSSLPHLYTTCAEVNSFNEYVFSQANSKCDTVECIDSVTGDLSERLHGDALSRVPDDPKDKISVSIDVAVEMDRMRTTSQVKSSMSELPDANSRLNIVCHNVRSLHLHIEDVQKDCYIALADLIGITESRLRSQDSDSFAALPGFNTSYRHDSVSNSLVRPYHGSVIFSKQQITSTYEGRPGGIEITSAIINKNDTRVRVIFLYCPPKASTLHNFRIMLQTISPLIEEKTILMGDFNVDIQNNCSLVDLLHTYTFHQLIKEETTDYNTSLDLVFVNFMSNEIMSGVLESYYSDHKPIYISLPL</sequence>
<evidence type="ECO:0000259" key="4">
    <source>
        <dbReference type="Pfam" id="PF20209"/>
    </source>
</evidence>
<evidence type="ECO:0000259" key="3">
    <source>
        <dbReference type="Pfam" id="PF04843"/>
    </source>
</evidence>
<evidence type="ECO:0000313" key="6">
    <source>
        <dbReference type="Proteomes" id="UP000683360"/>
    </source>
</evidence>
<dbReference type="InterPro" id="IPR038765">
    <property type="entry name" value="Papain-like_cys_pep_sf"/>
</dbReference>
<evidence type="ECO:0000256" key="1">
    <source>
        <dbReference type="SAM" id="MobiDB-lite"/>
    </source>
</evidence>
<dbReference type="Pfam" id="PF20209">
    <property type="entry name" value="DUF6570"/>
    <property type="match status" value="1"/>
</dbReference>
<evidence type="ECO:0000313" key="5">
    <source>
        <dbReference type="EMBL" id="CAG2236919.1"/>
    </source>
</evidence>
<feature type="compositionally biased region" description="Basic and acidic residues" evidence="1">
    <location>
        <begin position="661"/>
        <end position="670"/>
    </location>
</feature>
<dbReference type="Pfam" id="PF04843">
    <property type="entry name" value="Herpes_teg_N"/>
    <property type="match status" value="1"/>
</dbReference>
<dbReference type="InterPro" id="IPR036691">
    <property type="entry name" value="Endo/exonu/phosph_ase_sf"/>
</dbReference>
<dbReference type="InterPro" id="IPR006928">
    <property type="entry name" value="Herpes_teg_USP"/>
</dbReference>
<proteinExistence type="predicted"/>
<dbReference type="Pfam" id="PF03372">
    <property type="entry name" value="Exo_endo_phos"/>
    <property type="match status" value="1"/>
</dbReference>
<gene>
    <name evidence="5" type="ORF">MEDL_49348</name>
</gene>
<feature type="region of interest" description="Disordered" evidence="1">
    <location>
        <begin position="500"/>
        <end position="523"/>
    </location>
</feature>
<feature type="region of interest" description="Disordered" evidence="1">
    <location>
        <begin position="661"/>
        <end position="688"/>
    </location>
</feature>
<protein>
    <submittedName>
        <fullName evidence="5">Uncharacterized protein</fullName>
    </submittedName>
</protein>
<dbReference type="SUPFAM" id="SSF54001">
    <property type="entry name" value="Cysteine proteinases"/>
    <property type="match status" value="1"/>
</dbReference>
<dbReference type="AlphaFoldDB" id="A0A8S3TZA7"/>
<dbReference type="OrthoDB" id="6141723at2759"/>
<dbReference type="PANTHER" id="PTHR47642:SF8">
    <property type="entry name" value="ATP-DEPENDENT DNA HELICASE"/>
    <property type="match status" value="1"/>
</dbReference>
<feature type="compositionally biased region" description="Acidic residues" evidence="1">
    <location>
        <begin position="671"/>
        <end position="688"/>
    </location>
</feature>
<evidence type="ECO:0000259" key="2">
    <source>
        <dbReference type="Pfam" id="PF03372"/>
    </source>
</evidence>
<dbReference type="Gene3D" id="3.90.70.120">
    <property type="match status" value="1"/>
</dbReference>
<keyword evidence="6" id="KW-1185">Reference proteome</keyword>
<dbReference type="InterPro" id="IPR046700">
    <property type="entry name" value="DUF6570"/>
</dbReference>
<dbReference type="Gene3D" id="3.60.10.10">
    <property type="entry name" value="Endonuclease/exonuclease/phosphatase"/>
    <property type="match status" value="1"/>
</dbReference>
<feature type="domain" description="Endonuclease/exonuclease/phosphatase" evidence="2">
    <location>
        <begin position="1028"/>
        <end position="1202"/>
    </location>
</feature>
<comment type="caution">
    <text evidence="5">The sequence shown here is derived from an EMBL/GenBank/DDBJ whole genome shotgun (WGS) entry which is preliminary data.</text>
</comment>
<dbReference type="InterPro" id="IPR051055">
    <property type="entry name" value="PIF1_helicase"/>
</dbReference>
<dbReference type="InterPro" id="IPR005135">
    <property type="entry name" value="Endo/exonuclease/phosphatase"/>
</dbReference>
<dbReference type="EMBL" id="CAJPWZ010002369">
    <property type="protein sequence ID" value="CAG2236919.1"/>
    <property type="molecule type" value="Genomic_DNA"/>
</dbReference>
<accession>A0A8S3TZA7</accession>
<organism evidence="5 6">
    <name type="scientific">Mytilus edulis</name>
    <name type="common">Blue mussel</name>
    <dbReference type="NCBI Taxonomy" id="6550"/>
    <lineage>
        <taxon>Eukaryota</taxon>
        <taxon>Metazoa</taxon>
        <taxon>Spiralia</taxon>
        <taxon>Lophotrochozoa</taxon>
        <taxon>Mollusca</taxon>
        <taxon>Bivalvia</taxon>
        <taxon>Autobranchia</taxon>
        <taxon>Pteriomorphia</taxon>
        <taxon>Mytilida</taxon>
        <taxon>Mytiloidea</taxon>
        <taxon>Mytilidae</taxon>
        <taxon>Mytilinae</taxon>
        <taxon>Mytilus</taxon>
    </lineage>
</organism>